<comment type="caution">
    <text evidence="1">The sequence shown here is derived from an EMBL/GenBank/DDBJ whole genome shotgun (WGS) entry which is preliminary data.</text>
</comment>
<dbReference type="Proteomes" id="UP000036938">
    <property type="component" value="Unassembled WGS sequence"/>
</dbReference>
<evidence type="ECO:0000313" key="2">
    <source>
        <dbReference type="Proteomes" id="UP000036938"/>
    </source>
</evidence>
<dbReference type="STRING" id="1317121.ATO11_15895"/>
<dbReference type="AlphaFoldDB" id="A0A0L1JMA1"/>
<reference evidence="1 2" key="1">
    <citation type="journal article" date="2015" name="Int. J. Syst. Evol. Microbiol.">
        <title>Aestuariivita atlantica sp. nov., isolated from deep sea sediment of the Atlantic Ocean.</title>
        <authorList>
            <person name="Li G."/>
            <person name="Lai Q."/>
            <person name="Du Y."/>
            <person name="Liu X."/>
            <person name="Sun F."/>
            <person name="Shao Z."/>
        </authorList>
    </citation>
    <scope>NUCLEOTIDE SEQUENCE [LARGE SCALE GENOMIC DNA]</scope>
    <source>
        <strain evidence="1 2">22II-S11-z3</strain>
    </source>
</reference>
<evidence type="ECO:0000313" key="1">
    <source>
        <dbReference type="EMBL" id="KNG92518.1"/>
    </source>
</evidence>
<name>A0A0L1JMA1_9RHOB</name>
<dbReference type="OrthoDB" id="7864481at2"/>
<sequence>MRRPPKPESFDRFYMSKVALGENCGCAERVIDHRDIERAKRDAALRGPGLLTRLWRRLFR</sequence>
<keyword evidence="2" id="KW-1185">Reference proteome</keyword>
<proteinExistence type="predicted"/>
<organism evidence="1 2">
    <name type="scientific">Pseudaestuariivita atlantica</name>
    <dbReference type="NCBI Taxonomy" id="1317121"/>
    <lineage>
        <taxon>Bacteria</taxon>
        <taxon>Pseudomonadati</taxon>
        <taxon>Pseudomonadota</taxon>
        <taxon>Alphaproteobacteria</taxon>
        <taxon>Rhodobacterales</taxon>
        <taxon>Paracoccaceae</taxon>
        <taxon>Pseudaestuariivita</taxon>
    </lineage>
</organism>
<dbReference type="EMBL" id="AQQZ01000008">
    <property type="protein sequence ID" value="KNG92518.1"/>
    <property type="molecule type" value="Genomic_DNA"/>
</dbReference>
<dbReference type="RefSeq" id="WP_050531899.1">
    <property type="nucleotide sequence ID" value="NZ_AQQZ01000008.1"/>
</dbReference>
<gene>
    <name evidence="1" type="ORF">ATO11_15895</name>
</gene>
<accession>A0A0L1JMA1</accession>
<protein>
    <submittedName>
        <fullName evidence="1">Uncharacterized protein</fullName>
    </submittedName>
</protein>